<dbReference type="AlphaFoldDB" id="A0A1J7JL80"/>
<proteinExistence type="predicted"/>
<dbReference type="Proteomes" id="UP000182658">
    <property type="component" value="Unassembled WGS sequence"/>
</dbReference>
<organism evidence="1 2">
    <name type="scientific">Coniochaeta ligniaria NRRL 30616</name>
    <dbReference type="NCBI Taxonomy" id="1408157"/>
    <lineage>
        <taxon>Eukaryota</taxon>
        <taxon>Fungi</taxon>
        <taxon>Dikarya</taxon>
        <taxon>Ascomycota</taxon>
        <taxon>Pezizomycotina</taxon>
        <taxon>Sordariomycetes</taxon>
        <taxon>Sordariomycetidae</taxon>
        <taxon>Coniochaetales</taxon>
        <taxon>Coniochaetaceae</taxon>
        <taxon>Coniochaeta</taxon>
    </lineage>
</organism>
<dbReference type="EMBL" id="KV875097">
    <property type="protein sequence ID" value="OIW30036.1"/>
    <property type="molecule type" value="Genomic_DNA"/>
</dbReference>
<gene>
    <name evidence="1" type="ORF">CONLIGDRAFT_644066</name>
</gene>
<accession>A0A1J7JL80</accession>
<keyword evidence="2" id="KW-1185">Reference proteome</keyword>
<sequence length="177" mass="19721">MAMASRGTPATCLLKYPPRARWNDLCQDPAWQGAVALSSSCTVTQRRWQSTKCRDIQLATPAFVSPGVGPRTTPAWAHRTARLLPVAATSPINVELLKALLQPVKEFVEKITDIEDQVLVFWYNDEEPPYPDFLPTWRPDDTVASYRVDLMAMPALQSLGRHTSAFLAKRIAELGAK</sequence>
<dbReference type="InParanoid" id="A0A1J7JL80"/>
<protein>
    <submittedName>
        <fullName evidence="1">Uncharacterized protein</fullName>
    </submittedName>
</protein>
<evidence type="ECO:0000313" key="1">
    <source>
        <dbReference type="EMBL" id="OIW30036.1"/>
    </source>
</evidence>
<evidence type="ECO:0000313" key="2">
    <source>
        <dbReference type="Proteomes" id="UP000182658"/>
    </source>
</evidence>
<reference evidence="1 2" key="1">
    <citation type="submission" date="2016-10" db="EMBL/GenBank/DDBJ databases">
        <title>Draft genome sequence of Coniochaeta ligniaria NRRL30616, a lignocellulolytic fungus for bioabatement of inhibitors in plant biomass hydrolysates.</title>
        <authorList>
            <consortium name="DOE Joint Genome Institute"/>
            <person name="Jimenez D.J."/>
            <person name="Hector R.E."/>
            <person name="Riley R."/>
            <person name="Sun H."/>
            <person name="Grigoriev I.V."/>
            <person name="Van Elsas J.D."/>
            <person name="Nichols N.N."/>
        </authorList>
    </citation>
    <scope>NUCLEOTIDE SEQUENCE [LARGE SCALE GENOMIC DNA]</scope>
    <source>
        <strain evidence="1 2">NRRL 30616</strain>
    </source>
</reference>
<name>A0A1J7JL80_9PEZI</name>